<dbReference type="RefSeq" id="WP_068589449.1">
    <property type="nucleotide sequence ID" value="NZ_LRXL01000026.1"/>
</dbReference>
<name>A0A167IHR5_9FLAO</name>
<gene>
    <name evidence="2" type="ORF">ULVI_02625</name>
</gene>
<evidence type="ECO:0000313" key="2">
    <source>
        <dbReference type="EMBL" id="OAB79662.1"/>
    </source>
</evidence>
<proteinExistence type="predicted"/>
<dbReference type="Proteomes" id="UP000077013">
    <property type="component" value="Unassembled WGS sequence"/>
</dbReference>
<dbReference type="OrthoDB" id="9808953at2"/>
<dbReference type="STRING" id="1763537.ULVI_02625"/>
<sequence length="250" mass="27892">MTNFLKLSLFFSYFIVQAQVGVNTTTISDGVMLQIESSNSGVLLPRVALVSRSATTPLTGTLTTGTLVFNTAVSGVFPNNVIPGFYFWDVNQWRNINDTKVNRTVKFSNASTSLNTDFNSSSTTGTRIDIFGTQRWNEDTTLYQFINDEQVRILDSGYYEVTVNLSLNSDRIERYIELRLQLNGTSTGDRVYGVAPEDSGNGGDFSIHFTQTIQINANQILSLRSFRRGDDDPINFKDTGTSSITIRKIR</sequence>
<feature type="chain" id="PRO_5007888195" description="TNF family profile domain-containing protein" evidence="1">
    <location>
        <begin position="19"/>
        <end position="250"/>
    </location>
</feature>
<comment type="caution">
    <text evidence="2">The sequence shown here is derived from an EMBL/GenBank/DDBJ whole genome shotgun (WGS) entry which is preliminary data.</text>
</comment>
<evidence type="ECO:0008006" key="4">
    <source>
        <dbReference type="Google" id="ProtNLM"/>
    </source>
</evidence>
<keyword evidence="3" id="KW-1185">Reference proteome</keyword>
<keyword evidence="1" id="KW-0732">Signal</keyword>
<evidence type="ECO:0000256" key="1">
    <source>
        <dbReference type="SAM" id="SignalP"/>
    </source>
</evidence>
<organism evidence="2 3">
    <name type="scientific">Cochleicola gelatinilyticus</name>
    <dbReference type="NCBI Taxonomy" id="1763537"/>
    <lineage>
        <taxon>Bacteria</taxon>
        <taxon>Pseudomonadati</taxon>
        <taxon>Bacteroidota</taxon>
        <taxon>Flavobacteriia</taxon>
        <taxon>Flavobacteriales</taxon>
        <taxon>Flavobacteriaceae</taxon>
        <taxon>Cochleicola</taxon>
    </lineage>
</organism>
<evidence type="ECO:0000313" key="3">
    <source>
        <dbReference type="Proteomes" id="UP000077013"/>
    </source>
</evidence>
<dbReference type="EMBL" id="LRXL01000026">
    <property type="protein sequence ID" value="OAB79662.1"/>
    <property type="molecule type" value="Genomic_DNA"/>
</dbReference>
<reference evidence="2 3" key="1">
    <citation type="submission" date="2016-02" db="EMBL/GenBank/DDBJ databases">
        <title>Ulvibacter sp. LPB0005, isolated from Thais luteostoma.</title>
        <authorList>
            <person name="Shin S.-K."/>
            <person name="Yi H."/>
        </authorList>
    </citation>
    <scope>NUCLEOTIDE SEQUENCE [LARGE SCALE GENOMIC DNA]</scope>
    <source>
        <strain evidence="2 3">LPB0005</strain>
    </source>
</reference>
<protein>
    <recommendedName>
        <fullName evidence="4">TNF family profile domain-containing protein</fullName>
    </recommendedName>
</protein>
<dbReference type="AlphaFoldDB" id="A0A167IHR5"/>
<accession>A0A167IHR5</accession>
<feature type="signal peptide" evidence="1">
    <location>
        <begin position="1"/>
        <end position="18"/>
    </location>
</feature>